<dbReference type="VEuPathDB" id="FungiDB:PITG_06037"/>
<feature type="region of interest" description="Disordered" evidence="1">
    <location>
        <begin position="1"/>
        <end position="24"/>
    </location>
</feature>
<feature type="region of interest" description="Disordered" evidence="1">
    <location>
        <begin position="78"/>
        <end position="122"/>
    </location>
</feature>
<dbReference type="PANTHER" id="PTHR34415:SF1">
    <property type="entry name" value="INTEGRASE CATALYTIC DOMAIN-CONTAINING PROTEIN"/>
    <property type="match status" value="1"/>
</dbReference>
<dbReference type="PANTHER" id="PTHR34415">
    <property type="entry name" value="INTEGRASE CATALYTIC DOMAIN-CONTAINING PROTEIN"/>
    <property type="match status" value="1"/>
</dbReference>
<dbReference type="eggNOG" id="ENOG502RGJA">
    <property type="taxonomic scope" value="Eukaryota"/>
</dbReference>
<dbReference type="AlphaFoldDB" id="D0N6A1"/>
<evidence type="ECO:0000256" key="1">
    <source>
        <dbReference type="SAM" id="MobiDB-lite"/>
    </source>
</evidence>
<dbReference type="HOGENOM" id="CLU_179648_0_0_1"/>
<dbReference type="RefSeq" id="XP_002998246.1">
    <property type="nucleotide sequence ID" value="XM_002998200.1"/>
</dbReference>
<organism evidence="2 3">
    <name type="scientific">Phytophthora infestans (strain T30-4)</name>
    <name type="common">Potato late blight agent</name>
    <dbReference type="NCBI Taxonomy" id="403677"/>
    <lineage>
        <taxon>Eukaryota</taxon>
        <taxon>Sar</taxon>
        <taxon>Stramenopiles</taxon>
        <taxon>Oomycota</taxon>
        <taxon>Peronosporomycetes</taxon>
        <taxon>Peronosporales</taxon>
        <taxon>Peronosporaceae</taxon>
        <taxon>Phytophthora</taxon>
    </lineage>
</organism>
<dbReference type="GeneID" id="9472214"/>
<evidence type="ECO:0000313" key="3">
    <source>
        <dbReference type="Proteomes" id="UP000006643"/>
    </source>
</evidence>
<name>D0N6A1_PHYIT</name>
<accession>D0N6A1</accession>
<proteinExistence type="predicted"/>
<sequence>MKVFRTPEKPGVVSCRVGPADEPMDQDLRRSFDGIQTDAAKVQTLLAAYLEPLQPPPQNFEKKQQMYNKVRPYVPSEFASDPLYAAPTDEEERLAKEAKQARRNATQPKTGTRSRKRAKKDN</sequence>
<reference evidence="3" key="1">
    <citation type="journal article" date="2009" name="Nature">
        <title>Genome sequence and analysis of the Irish potato famine pathogen Phytophthora infestans.</title>
        <authorList>
            <consortium name="The Broad Institute Genome Sequencing Platform"/>
            <person name="Haas B.J."/>
            <person name="Kamoun S."/>
            <person name="Zody M.C."/>
            <person name="Jiang R.H."/>
            <person name="Handsaker R.E."/>
            <person name="Cano L.M."/>
            <person name="Grabherr M."/>
            <person name="Kodira C.D."/>
            <person name="Raffaele S."/>
            <person name="Torto-Alalibo T."/>
            <person name="Bozkurt T.O."/>
            <person name="Ah-Fong A.M."/>
            <person name="Alvarado L."/>
            <person name="Anderson V.L."/>
            <person name="Armstrong M.R."/>
            <person name="Avrova A."/>
            <person name="Baxter L."/>
            <person name="Beynon J."/>
            <person name="Boevink P.C."/>
            <person name="Bollmann S.R."/>
            <person name="Bos J.I."/>
            <person name="Bulone V."/>
            <person name="Cai G."/>
            <person name="Cakir C."/>
            <person name="Carrington J.C."/>
            <person name="Chawner M."/>
            <person name="Conti L."/>
            <person name="Costanzo S."/>
            <person name="Ewan R."/>
            <person name="Fahlgren N."/>
            <person name="Fischbach M.A."/>
            <person name="Fugelstad J."/>
            <person name="Gilroy E.M."/>
            <person name="Gnerre S."/>
            <person name="Green P.J."/>
            <person name="Grenville-Briggs L.J."/>
            <person name="Griffith J."/>
            <person name="Grunwald N.J."/>
            <person name="Horn K."/>
            <person name="Horner N.R."/>
            <person name="Hu C.H."/>
            <person name="Huitema E."/>
            <person name="Jeong D.H."/>
            <person name="Jones A.M."/>
            <person name="Jones J.D."/>
            <person name="Jones R.W."/>
            <person name="Karlsson E.K."/>
            <person name="Kunjeti S.G."/>
            <person name="Lamour K."/>
            <person name="Liu Z."/>
            <person name="Ma L."/>
            <person name="Maclean D."/>
            <person name="Chibucos M.C."/>
            <person name="McDonald H."/>
            <person name="McWalters J."/>
            <person name="Meijer H.J."/>
            <person name="Morgan W."/>
            <person name="Morris P.F."/>
            <person name="Munro C.A."/>
            <person name="O'Neill K."/>
            <person name="Ospina-Giraldo M."/>
            <person name="Pinzon A."/>
            <person name="Pritchard L."/>
            <person name="Ramsahoye B."/>
            <person name="Ren Q."/>
            <person name="Restrepo S."/>
            <person name="Roy S."/>
            <person name="Sadanandom A."/>
            <person name="Savidor A."/>
            <person name="Schornack S."/>
            <person name="Schwartz D.C."/>
            <person name="Schumann U.D."/>
            <person name="Schwessinger B."/>
            <person name="Seyer L."/>
            <person name="Sharpe T."/>
            <person name="Silvar C."/>
            <person name="Song J."/>
            <person name="Studholme D.J."/>
            <person name="Sykes S."/>
            <person name="Thines M."/>
            <person name="van de Vondervoort P.J."/>
            <person name="Phuntumart V."/>
            <person name="Wawra S."/>
            <person name="Weide R."/>
            <person name="Win J."/>
            <person name="Young C."/>
            <person name="Zhou S."/>
            <person name="Fry W."/>
            <person name="Meyers B.C."/>
            <person name="van West P."/>
            <person name="Ristaino J."/>
            <person name="Govers F."/>
            <person name="Birch P.R."/>
            <person name="Whisson S.C."/>
            <person name="Judelson H.S."/>
            <person name="Nusbaum C."/>
        </authorList>
    </citation>
    <scope>NUCLEOTIDE SEQUENCE [LARGE SCALE GENOMIC DNA]</scope>
    <source>
        <strain evidence="3">T30-4</strain>
    </source>
</reference>
<feature type="compositionally biased region" description="Basic residues" evidence="1">
    <location>
        <begin position="112"/>
        <end position="122"/>
    </location>
</feature>
<protein>
    <submittedName>
        <fullName evidence="2">Uncharacterized protein</fullName>
    </submittedName>
</protein>
<gene>
    <name evidence="2" type="ORF">PITG_06037</name>
</gene>
<dbReference type="EMBL" id="DS028126">
    <property type="protein sequence ID" value="EEY70592.1"/>
    <property type="molecule type" value="Genomic_DNA"/>
</dbReference>
<evidence type="ECO:0000313" key="2">
    <source>
        <dbReference type="EMBL" id="EEY70592.1"/>
    </source>
</evidence>
<keyword evidence="3" id="KW-1185">Reference proteome</keyword>
<dbReference type="InParanoid" id="D0N6A1"/>
<dbReference type="Proteomes" id="UP000006643">
    <property type="component" value="Unassembled WGS sequence"/>
</dbReference>
<dbReference type="KEGG" id="pif:PITG_06037"/>
<dbReference type="OrthoDB" id="129154at2759"/>
<dbReference type="OMA" id="PQANQDR"/>